<dbReference type="InterPro" id="IPR043129">
    <property type="entry name" value="ATPase_NBD"/>
</dbReference>
<name>A0ABN7VT97_GIGMA</name>
<protein>
    <recommendedName>
        <fullName evidence="1">N(6)-L-threonylcarbamoyladenine synthase</fullName>
        <ecNumber evidence="1">2.3.1.234</ecNumber>
    </recommendedName>
</protein>
<gene>
    <name evidence="8" type="ORF">GMARGA_LOCUS22559</name>
</gene>
<dbReference type="PANTHER" id="PTHR11735:SF6">
    <property type="entry name" value="TRNA N6-ADENOSINE THREONYLCARBAMOYLTRANSFERASE, MITOCHONDRIAL"/>
    <property type="match status" value="1"/>
</dbReference>
<dbReference type="InterPro" id="IPR017861">
    <property type="entry name" value="KAE1/TsaD"/>
</dbReference>
<evidence type="ECO:0000256" key="3">
    <source>
        <dbReference type="ARBA" id="ARBA00022694"/>
    </source>
</evidence>
<keyword evidence="4" id="KW-0479">Metal-binding</keyword>
<keyword evidence="9" id="KW-1185">Reference proteome</keyword>
<comment type="catalytic activity">
    <reaction evidence="6">
        <text>L-threonylcarbamoyladenylate + adenosine(37) in tRNA = N(6)-L-threonylcarbamoyladenosine(37) in tRNA + AMP + H(+)</text>
        <dbReference type="Rhea" id="RHEA:37059"/>
        <dbReference type="Rhea" id="RHEA-COMP:10162"/>
        <dbReference type="Rhea" id="RHEA-COMP:10163"/>
        <dbReference type="ChEBI" id="CHEBI:15378"/>
        <dbReference type="ChEBI" id="CHEBI:73682"/>
        <dbReference type="ChEBI" id="CHEBI:74411"/>
        <dbReference type="ChEBI" id="CHEBI:74418"/>
        <dbReference type="ChEBI" id="CHEBI:456215"/>
        <dbReference type="EC" id="2.3.1.234"/>
    </reaction>
</comment>
<feature type="non-terminal residue" evidence="8">
    <location>
        <position position="293"/>
    </location>
</feature>
<feature type="domain" description="Gcp-like" evidence="7">
    <location>
        <begin position="1"/>
        <end position="236"/>
    </location>
</feature>
<evidence type="ECO:0000256" key="4">
    <source>
        <dbReference type="ARBA" id="ARBA00022723"/>
    </source>
</evidence>
<evidence type="ECO:0000259" key="7">
    <source>
        <dbReference type="Pfam" id="PF00814"/>
    </source>
</evidence>
<dbReference type="SUPFAM" id="SSF53067">
    <property type="entry name" value="Actin-like ATPase domain"/>
    <property type="match status" value="1"/>
</dbReference>
<dbReference type="EMBL" id="CAJVQB010021894">
    <property type="protein sequence ID" value="CAG8798250.1"/>
    <property type="molecule type" value="Genomic_DNA"/>
</dbReference>
<evidence type="ECO:0000313" key="9">
    <source>
        <dbReference type="Proteomes" id="UP000789901"/>
    </source>
</evidence>
<keyword evidence="5" id="KW-0012">Acyltransferase</keyword>
<dbReference type="PANTHER" id="PTHR11735">
    <property type="entry name" value="TRNA N6-ADENOSINE THREONYLCARBAMOYLTRANSFERASE"/>
    <property type="match status" value="1"/>
</dbReference>
<dbReference type="Proteomes" id="UP000789901">
    <property type="component" value="Unassembled WGS sequence"/>
</dbReference>
<proteinExistence type="predicted"/>
<comment type="caution">
    <text evidence="8">The sequence shown here is derived from an EMBL/GenBank/DDBJ whole genome shotgun (WGS) entry which is preliminary data.</text>
</comment>
<dbReference type="Gene3D" id="3.30.420.40">
    <property type="match status" value="2"/>
</dbReference>
<dbReference type="NCBIfam" id="TIGR00329">
    <property type="entry name" value="gcp_kae1"/>
    <property type="match status" value="1"/>
</dbReference>
<organism evidence="8 9">
    <name type="scientific">Gigaspora margarita</name>
    <dbReference type="NCBI Taxonomy" id="4874"/>
    <lineage>
        <taxon>Eukaryota</taxon>
        <taxon>Fungi</taxon>
        <taxon>Fungi incertae sedis</taxon>
        <taxon>Mucoromycota</taxon>
        <taxon>Glomeromycotina</taxon>
        <taxon>Glomeromycetes</taxon>
        <taxon>Diversisporales</taxon>
        <taxon>Gigasporaceae</taxon>
        <taxon>Gigaspora</taxon>
    </lineage>
</organism>
<keyword evidence="2" id="KW-0808">Transferase</keyword>
<evidence type="ECO:0000313" key="8">
    <source>
        <dbReference type="EMBL" id="CAG8798250.1"/>
    </source>
</evidence>
<keyword evidence="3" id="KW-0819">tRNA processing</keyword>
<evidence type="ECO:0000256" key="2">
    <source>
        <dbReference type="ARBA" id="ARBA00022679"/>
    </source>
</evidence>
<dbReference type="PRINTS" id="PR00789">
    <property type="entry name" value="OSIALOPTASE"/>
</dbReference>
<dbReference type="Pfam" id="PF00814">
    <property type="entry name" value="TsaD"/>
    <property type="match status" value="1"/>
</dbReference>
<dbReference type="InterPro" id="IPR000905">
    <property type="entry name" value="Gcp-like_dom"/>
</dbReference>
<evidence type="ECO:0000256" key="1">
    <source>
        <dbReference type="ARBA" id="ARBA00012156"/>
    </source>
</evidence>
<evidence type="ECO:0000256" key="5">
    <source>
        <dbReference type="ARBA" id="ARBA00023315"/>
    </source>
</evidence>
<accession>A0ABN7VT97</accession>
<sequence length="293" mass="32683">MPSLAAKLHLANIQEVLKQALATAQITPKNIDYVTYTEKPGLLICLQIGKIVAETLSLYLNKPLIKCNHLEAHVYASLLEKKIEWDFPVLALIISGGHTQLYQLNRHDNFFLLGETCDDAIGECLDKSAILLGYSYPGGPIIEQLALTGKNAYKLPLPKDDNSLDFSFSGLKSAVRRLIEKEKEKLNIPDLACSLQYTLAEILVRKVEKALKQKKFASLALGGGVVANQFIVGYLAKFLREKYPIPSEQFKPELVNSTDKLYKDVFPLSYEGADKPTIKRLKMLADRPICSEC</sequence>
<dbReference type="EC" id="2.3.1.234" evidence="1"/>
<reference evidence="8 9" key="1">
    <citation type="submission" date="2021-06" db="EMBL/GenBank/DDBJ databases">
        <authorList>
            <person name="Kallberg Y."/>
            <person name="Tangrot J."/>
            <person name="Rosling A."/>
        </authorList>
    </citation>
    <scope>NUCLEOTIDE SEQUENCE [LARGE SCALE GENOMIC DNA]</scope>
    <source>
        <strain evidence="8 9">120-4 pot B 10/14</strain>
    </source>
</reference>
<evidence type="ECO:0000256" key="6">
    <source>
        <dbReference type="ARBA" id="ARBA00048117"/>
    </source>
</evidence>